<dbReference type="InterPro" id="IPR029068">
    <property type="entry name" value="Glyas_Bleomycin-R_OHBP_Dase"/>
</dbReference>
<organism evidence="2 3">
    <name type="scientific">Candidatus Kurthia intestinigallinarum</name>
    <dbReference type="NCBI Taxonomy" id="1562256"/>
    <lineage>
        <taxon>Bacteria</taxon>
        <taxon>Bacillati</taxon>
        <taxon>Bacillota</taxon>
        <taxon>Bacilli</taxon>
        <taxon>Bacillales</taxon>
        <taxon>Caryophanaceae</taxon>
        <taxon>Kurthia</taxon>
    </lineage>
</organism>
<reference evidence="2 3" key="1">
    <citation type="submission" date="2014-11" db="EMBL/GenBank/DDBJ databases">
        <title>Genome sequence and analysis of novel Kurthia sp.</title>
        <authorList>
            <person name="Lawson J.N."/>
            <person name="Gonzalez J.E."/>
            <person name="Rinauldi L."/>
            <person name="Xuan Z."/>
            <person name="Firman A."/>
            <person name="Shaddox L."/>
            <person name="Trudeau A."/>
            <person name="Shah S."/>
            <person name="Reiman D."/>
        </authorList>
    </citation>
    <scope>NUCLEOTIDE SEQUENCE [LARGE SCALE GENOMIC DNA]</scope>
    <source>
        <strain evidence="2 3">3B1D</strain>
    </source>
</reference>
<accession>A0A433RR54</accession>
<dbReference type="PANTHER" id="PTHR40265">
    <property type="entry name" value="BLL2707 PROTEIN"/>
    <property type="match status" value="1"/>
</dbReference>
<feature type="domain" description="Glyoxalase-like" evidence="1">
    <location>
        <begin position="4"/>
        <end position="194"/>
    </location>
</feature>
<dbReference type="RefSeq" id="WP_126991446.1">
    <property type="nucleotide sequence ID" value="NZ_JTFC01000039.1"/>
</dbReference>
<evidence type="ECO:0000313" key="2">
    <source>
        <dbReference type="EMBL" id="RUS53190.1"/>
    </source>
</evidence>
<dbReference type="EMBL" id="JTFC01000039">
    <property type="protein sequence ID" value="RUS53190.1"/>
    <property type="molecule type" value="Genomic_DNA"/>
</dbReference>
<dbReference type="Proteomes" id="UP000288623">
    <property type="component" value="Unassembled WGS sequence"/>
</dbReference>
<comment type="caution">
    <text evidence="2">The sequence shown here is derived from an EMBL/GenBank/DDBJ whole genome shotgun (WGS) entry which is preliminary data.</text>
</comment>
<dbReference type="InterPro" id="IPR025870">
    <property type="entry name" value="Glyoxalase-like_dom"/>
</dbReference>
<protein>
    <recommendedName>
        <fullName evidence="1">Glyoxalase-like domain-containing protein</fullName>
    </recommendedName>
</protein>
<dbReference type="AlphaFoldDB" id="A0A433RR54"/>
<dbReference type="Pfam" id="PF13468">
    <property type="entry name" value="Glyoxalase_3"/>
    <property type="match status" value="1"/>
</dbReference>
<dbReference type="OrthoDB" id="9111355at2"/>
<dbReference type="Gene3D" id="3.10.180.10">
    <property type="entry name" value="2,3-Dihydroxybiphenyl 1,2-Dioxygenase, domain 1"/>
    <property type="match status" value="1"/>
</dbReference>
<evidence type="ECO:0000259" key="1">
    <source>
        <dbReference type="Pfam" id="PF13468"/>
    </source>
</evidence>
<proteinExistence type="predicted"/>
<gene>
    <name evidence="2" type="ORF">QI30_15155</name>
</gene>
<evidence type="ECO:0000313" key="3">
    <source>
        <dbReference type="Proteomes" id="UP000288623"/>
    </source>
</evidence>
<sequence length="231" mass="27020">MFELDHVVYFTKKSPTEIAQEVSVEGIHPVEGGQHLQWGTHNALLYTKNSYIEYLAVENEDITTTSTHPLTQQLMNDLAFREGFGSVCLRSENLEEQNRYFQKLGYRTSGLLESERKTKNGAVRKWKMLFIEHKIDKKLPYPFFIQWENADDERYAMLREDGTIQPENEKLTITKCIFDVQDVNRKMTHWSRLLSLPIKGNQLKLGNTVFEFRQSKDTVERLQAIEIAKDN</sequence>
<name>A0A433RR54_9BACL</name>
<dbReference type="PANTHER" id="PTHR40265:SF1">
    <property type="entry name" value="GLYOXALASE-LIKE DOMAIN-CONTAINING PROTEIN"/>
    <property type="match status" value="1"/>
</dbReference>
<keyword evidence="3" id="KW-1185">Reference proteome</keyword>